<gene>
    <name evidence="2" type="ORF">TvY486_0021810</name>
</gene>
<feature type="compositionally biased region" description="Basic and acidic residues" evidence="1">
    <location>
        <begin position="188"/>
        <end position="200"/>
    </location>
</feature>
<organism evidence="2 3">
    <name type="scientific">Trypanosoma vivax (strain Y486)</name>
    <dbReference type="NCBI Taxonomy" id="1055687"/>
    <lineage>
        <taxon>Eukaryota</taxon>
        <taxon>Discoba</taxon>
        <taxon>Euglenozoa</taxon>
        <taxon>Kinetoplastea</taxon>
        <taxon>Metakinetoplastina</taxon>
        <taxon>Trypanosomatida</taxon>
        <taxon>Trypanosomatidae</taxon>
        <taxon>Trypanosoma</taxon>
        <taxon>Duttonella</taxon>
    </lineage>
</organism>
<name>F9WPK6_TRYVY</name>
<dbReference type="GO" id="GO:1990811">
    <property type="term" value="C:MWP complex"/>
    <property type="evidence" value="ECO:0007669"/>
    <property type="project" value="TreeGrafter"/>
</dbReference>
<keyword evidence="3" id="KW-1185">Reference proteome</keyword>
<feature type="region of interest" description="Disordered" evidence="1">
    <location>
        <begin position="506"/>
        <end position="535"/>
    </location>
</feature>
<accession>F9WPK6</accession>
<dbReference type="SUPFAM" id="SSF50969">
    <property type="entry name" value="YVTN repeat-like/Quinoprotein amine dehydrogenase"/>
    <property type="match status" value="1"/>
</dbReference>
<evidence type="ECO:0000256" key="1">
    <source>
        <dbReference type="SAM" id="MobiDB-lite"/>
    </source>
</evidence>
<feature type="region of interest" description="Disordered" evidence="1">
    <location>
        <begin position="239"/>
        <end position="266"/>
    </location>
</feature>
<dbReference type="InterPro" id="IPR052778">
    <property type="entry name" value="Centrosome-WD_assoc"/>
</dbReference>
<dbReference type="EMBL" id="CAEX01003511">
    <property type="protein sequence ID" value="CCD19483.1"/>
    <property type="molecule type" value="Genomic_DNA"/>
</dbReference>
<dbReference type="PANTHER" id="PTHR16220">
    <property type="entry name" value="WD REPEAT PROTEIN 8-RELATED"/>
    <property type="match status" value="1"/>
</dbReference>
<dbReference type="PANTHER" id="PTHR16220:SF0">
    <property type="entry name" value="WD REPEAT-CONTAINING PROTEIN WRAP73"/>
    <property type="match status" value="1"/>
</dbReference>
<reference evidence="2 3" key="1">
    <citation type="journal article" date="2012" name="Proc. Natl. Acad. Sci. U.S.A.">
        <title>Antigenic diversity is generated by distinct evolutionary mechanisms in African trypanosome species.</title>
        <authorList>
            <person name="Jackson A.P."/>
            <person name="Berry A."/>
            <person name="Aslett M."/>
            <person name="Allison H.C."/>
            <person name="Burton P."/>
            <person name="Vavrova-Anderson J."/>
            <person name="Brown R."/>
            <person name="Browne H."/>
            <person name="Corton N."/>
            <person name="Hauser H."/>
            <person name="Gamble J."/>
            <person name="Gilderthorp R."/>
            <person name="Marcello L."/>
            <person name="McQuillan J."/>
            <person name="Otto T.D."/>
            <person name="Quail M.A."/>
            <person name="Sanders M.J."/>
            <person name="van Tonder A."/>
            <person name="Ginger M.L."/>
            <person name="Field M.C."/>
            <person name="Barry J.D."/>
            <person name="Hertz-Fowler C."/>
            <person name="Berriman M."/>
        </authorList>
    </citation>
    <scope>NUCLEOTIDE SEQUENCE</scope>
    <source>
        <strain evidence="2 3">Y486</strain>
    </source>
</reference>
<sequence>MQVLAVDEGEHCTLSPNKSLYAIVKKGIKVVFMDYVSRTNQLNNCIATGLAPTVALGNRQPGEAVISCYTALDEVCGLQWSPDSSLVALLLTKRGIIEIVSVYGKCRVAQIDAGVTGLRAVAWHPSSRAVYWGGFVHTYVASLADSQVMCLPGGVKYSLQLAARCVFEASAAPCLKWPVSSSAVPNGNDKKSETKKEKTPRSSGLFTGDALLIRFSVCRRFLMYVAPKSLRSPLYADCEGAGNSPQSEGPASSQRGLEEASNNDLEPSHHRSEWIVVLSATTHEALHVFPAKSLIKRITDMIPVQGGIVLVDHVHGSLVLVTFDGARVLHREESGVRSVVASTKGDVLLVVFDKSCRAVITTTRNVLALRHIRFADDVILRVRLGELAVLEEPSTVESGSVEFLLSRELNKRDERTLSHFEKYYGWPDGLPPSVAPLVSPVAISTSGKMAAVSLSMWPSTVLVVDIVRQCVLTVVCHREVVTSLCWGPSPCSEYWKRKELHTSREIGETNMKRQVQVPGDGDGEDVDDSRSGTGDCSRHVLPTGCEEPLLVTTDNHESKVFVCLADRAVCFLVTGQAWEDGLEKTFVGRCGSGAVRALSGTNFPKFRVSRGMFGDASADLVLADDLRGIAITATFHQSTECST</sequence>
<feature type="region of interest" description="Disordered" evidence="1">
    <location>
        <begin position="182"/>
        <end position="203"/>
    </location>
</feature>
<dbReference type="GO" id="GO:0005815">
    <property type="term" value="C:microtubule organizing center"/>
    <property type="evidence" value="ECO:0007669"/>
    <property type="project" value="TreeGrafter"/>
</dbReference>
<proteinExistence type="predicted"/>
<feature type="compositionally biased region" description="Polar residues" evidence="1">
    <location>
        <begin position="243"/>
        <end position="265"/>
    </location>
</feature>
<dbReference type="VEuPathDB" id="TriTrypDB:TvY486_0021810"/>
<dbReference type="AlphaFoldDB" id="F9WPK6"/>
<dbReference type="InterPro" id="IPR011044">
    <property type="entry name" value="Quino_amine_DH_bsu"/>
</dbReference>
<dbReference type="Proteomes" id="UP000009027">
    <property type="component" value="Unassembled WGS sequence"/>
</dbReference>
<protein>
    <submittedName>
        <fullName evidence="2">Uncharacterized protein</fullName>
    </submittedName>
</protein>
<evidence type="ECO:0000313" key="3">
    <source>
        <dbReference type="Proteomes" id="UP000009027"/>
    </source>
</evidence>
<evidence type="ECO:0000313" key="2">
    <source>
        <dbReference type="EMBL" id="CCD19483.1"/>
    </source>
</evidence>
<dbReference type="OMA" id="SPCSEYW"/>